<reference evidence="2 3" key="1">
    <citation type="submission" date="2017-06" db="EMBL/GenBank/DDBJ databases">
        <title>Cultured bacterium strain Saccharothrix yanglingensis Hhs.015.</title>
        <authorList>
            <person name="Xia Y."/>
        </authorList>
    </citation>
    <scope>NUCLEOTIDE SEQUENCE [LARGE SCALE GENOMIC DNA]</scope>
    <source>
        <strain evidence="2 3">Hhs.015</strain>
    </source>
</reference>
<organism evidence="2 3">
    <name type="scientific">Saccharothrix yanglingensis</name>
    <dbReference type="NCBI Taxonomy" id="659496"/>
    <lineage>
        <taxon>Bacteria</taxon>
        <taxon>Bacillati</taxon>
        <taxon>Actinomycetota</taxon>
        <taxon>Actinomycetes</taxon>
        <taxon>Pseudonocardiales</taxon>
        <taxon>Pseudonocardiaceae</taxon>
        <taxon>Saccharothrix</taxon>
    </lineage>
</organism>
<dbReference type="InterPro" id="IPR007438">
    <property type="entry name" value="DUF488"/>
</dbReference>
<keyword evidence="3" id="KW-1185">Reference proteome</keyword>
<gene>
    <name evidence="2" type="ORF">CKY47_35370</name>
</gene>
<protein>
    <recommendedName>
        <fullName evidence="4">DUF488 domain-containing protein</fullName>
    </recommendedName>
</protein>
<dbReference type="EMBL" id="NSDM01000031">
    <property type="protein sequence ID" value="MDQ2589128.1"/>
    <property type="molecule type" value="Genomic_DNA"/>
</dbReference>
<keyword evidence="1" id="KW-0472">Membrane</keyword>
<evidence type="ECO:0008006" key="4">
    <source>
        <dbReference type="Google" id="ProtNLM"/>
    </source>
</evidence>
<evidence type="ECO:0000313" key="2">
    <source>
        <dbReference type="EMBL" id="MDQ2589128.1"/>
    </source>
</evidence>
<evidence type="ECO:0000256" key="1">
    <source>
        <dbReference type="SAM" id="Phobius"/>
    </source>
</evidence>
<dbReference type="PANTHER" id="PTHR39337">
    <property type="entry name" value="BLR5642 PROTEIN"/>
    <property type="match status" value="1"/>
</dbReference>
<dbReference type="Pfam" id="PF04343">
    <property type="entry name" value="DUF488"/>
    <property type="match status" value="1"/>
</dbReference>
<evidence type="ECO:0000313" key="3">
    <source>
        <dbReference type="Proteomes" id="UP001225605"/>
    </source>
</evidence>
<keyword evidence="1" id="KW-1133">Transmembrane helix</keyword>
<sequence>MVAGSCSRVSTSATPRSRSALLRTVWLVAVHGLVGVSWLQRVWQSRTVREVPGVVGVGYEGLDVEGFVSRLTDLGVQVLADVRLTPISRKRGFSKRALAEAVSGAGVEYLHLRELGNPKDNRPGFAGDDVALSRARGRYADLLDVGAADSALDRLAVLAGERRVAVMCFEADEERCHRHVVLEAVRARLDPVSV</sequence>
<keyword evidence="1" id="KW-0812">Transmembrane</keyword>
<dbReference type="PANTHER" id="PTHR39337:SF1">
    <property type="entry name" value="BLR5642 PROTEIN"/>
    <property type="match status" value="1"/>
</dbReference>
<feature type="transmembrane region" description="Helical" evidence="1">
    <location>
        <begin position="20"/>
        <end position="39"/>
    </location>
</feature>
<proteinExistence type="predicted"/>
<accession>A0ABU0XBL6</accession>
<dbReference type="Proteomes" id="UP001225605">
    <property type="component" value="Unassembled WGS sequence"/>
</dbReference>
<comment type="caution">
    <text evidence="2">The sequence shown here is derived from an EMBL/GenBank/DDBJ whole genome shotgun (WGS) entry which is preliminary data.</text>
</comment>
<name>A0ABU0XBL6_9PSEU</name>